<accession>A0A0L0SDT6</accession>
<reference evidence="2 3" key="1">
    <citation type="submission" date="2009-11" db="EMBL/GenBank/DDBJ databases">
        <title>Annotation of Allomyces macrogynus ATCC 38327.</title>
        <authorList>
            <consortium name="The Broad Institute Genome Sequencing Platform"/>
            <person name="Russ C."/>
            <person name="Cuomo C."/>
            <person name="Burger G."/>
            <person name="Gray M.W."/>
            <person name="Holland P.W.H."/>
            <person name="King N."/>
            <person name="Lang F.B.F."/>
            <person name="Roger A.J."/>
            <person name="Ruiz-Trillo I."/>
            <person name="Young S.K."/>
            <person name="Zeng Q."/>
            <person name="Gargeya S."/>
            <person name="Fitzgerald M."/>
            <person name="Haas B."/>
            <person name="Abouelleil A."/>
            <person name="Alvarado L."/>
            <person name="Arachchi H.M."/>
            <person name="Berlin A."/>
            <person name="Chapman S.B."/>
            <person name="Gearin G."/>
            <person name="Goldberg J."/>
            <person name="Griggs A."/>
            <person name="Gujja S."/>
            <person name="Hansen M."/>
            <person name="Heiman D."/>
            <person name="Howarth C."/>
            <person name="Larimer J."/>
            <person name="Lui A."/>
            <person name="MacDonald P.J.P."/>
            <person name="McCowen C."/>
            <person name="Montmayeur A."/>
            <person name="Murphy C."/>
            <person name="Neiman D."/>
            <person name="Pearson M."/>
            <person name="Priest M."/>
            <person name="Roberts A."/>
            <person name="Saif S."/>
            <person name="Shea T."/>
            <person name="Sisk P."/>
            <person name="Stolte C."/>
            <person name="Sykes S."/>
            <person name="Wortman J."/>
            <person name="Nusbaum C."/>
            <person name="Birren B."/>
        </authorList>
    </citation>
    <scope>NUCLEOTIDE SEQUENCE [LARGE SCALE GENOMIC DNA]</scope>
    <source>
        <strain evidence="2 3">ATCC 38327</strain>
    </source>
</reference>
<proteinExistence type="predicted"/>
<dbReference type="VEuPathDB" id="FungiDB:AMAG_06076"/>
<feature type="compositionally biased region" description="Low complexity" evidence="1">
    <location>
        <begin position="1"/>
        <end position="28"/>
    </location>
</feature>
<keyword evidence="3" id="KW-1185">Reference proteome</keyword>
<evidence type="ECO:0000313" key="3">
    <source>
        <dbReference type="Proteomes" id="UP000054350"/>
    </source>
</evidence>
<protein>
    <submittedName>
        <fullName evidence="2">Uncharacterized protein</fullName>
    </submittedName>
</protein>
<dbReference type="AlphaFoldDB" id="A0A0L0SDT6"/>
<reference evidence="3" key="2">
    <citation type="submission" date="2009-11" db="EMBL/GenBank/DDBJ databases">
        <title>The Genome Sequence of Allomyces macrogynus strain ATCC 38327.</title>
        <authorList>
            <consortium name="The Broad Institute Genome Sequencing Platform"/>
            <person name="Russ C."/>
            <person name="Cuomo C."/>
            <person name="Shea T."/>
            <person name="Young S.K."/>
            <person name="Zeng Q."/>
            <person name="Koehrsen M."/>
            <person name="Haas B."/>
            <person name="Borodovsky M."/>
            <person name="Guigo R."/>
            <person name="Alvarado L."/>
            <person name="Berlin A."/>
            <person name="Borenstein D."/>
            <person name="Chen Z."/>
            <person name="Engels R."/>
            <person name="Freedman E."/>
            <person name="Gellesch M."/>
            <person name="Goldberg J."/>
            <person name="Griggs A."/>
            <person name="Gujja S."/>
            <person name="Heiman D."/>
            <person name="Hepburn T."/>
            <person name="Howarth C."/>
            <person name="Jen D."/>
            <person name="Larson L."/>
            <person name="Lewis B."/>
            <person name="Mehta T."/>
            <person name="Park D."/>
            <person name="Pearson M."/>
            <person name="Roberts A."/>
            <person name="Saif S."/>
            <person name="Shenoy N."/>
            <person name="Sisk P."/>
            <person name="Stolte C."/>
            <person name="Sykes S."/>
            <person name="Walk T."/>
            <person name="White J."/>
            <person name="Yandava C."/>
            <person name="Burger G."/>
            <person name="Gray M.W."/>
            <person name="Holland P.W.H."/>
            <person name="King N."/>
            <person name="Lang F.B.F."/>
            <person name="Roger A.J."/>
            <person name="Ruiz-Trillo I."/>
            <person name="Lander E."/>
            <person name="Nusbaum C."/>
        </authorList>
    </citation>
    <scope>NUCLEOTIDE SEQUENCE [LARGE SCALE GENOMIC DNA]</scope>
    <source>
        <strain evidence="3">ATCC 38327</strain>
    </source>
</reference>
<organism evidence="2 3">
    <name type="scientific">Allomyces macrogynus (strain ATCC 38327)</name>
    <name type="common">Allomyces javanicus var. macrogynus</name>
    <dbReference type="NCBI Taxonomy" id="578462"/>
    <lineage>
        <taxon>Eukaryota</taxon>
        <taxon>Fungi</taxon>
        <taxon>Fungi incertae sedis</taxon>
        <taxon>Blastocladiomycota</taxon>
        <taxon>Blastocladiomycetes</taxon>
        <taxon>Blastocladiales</taxon>
        <taxon>Blastocladiaceae</taxon>
        <taxon>Allomyces</taxon>
    </lineage>
</organism>
<dbReference type="EMBL" id="GG745336">
    <property type="protein sequence ID" value="KNE60713.1"/>
    <property type="molecule type" value="Genomic_DNA"/>
</dbReference>
<gene>
    <name evidence="2" type="ORF">AMAG_06076</name>
</gene>
<feature type="region of interest" description="Disordered" evidence="1">
    <location>
        <begin position="1"/>
        <end position="29"/>
    </location>
</feature>
<name>A0A0L0SDT6_ALLM3</name>
<feature type="region of interest" description="Disordered" evidence="1">
    <location>
        <begin position="668"/>
        <end position="706"/>
    </location>
</feature>
<dbReference type="OrthoDB" id="10359215at2759"/>
<feature type="compositionally biased region" description="Low complexity" evidence="1">
    <location>
        <begin position="686"/>
        <end position="697"/>
    </location>
</feature>
<evidence type="ECO:0000256" key="1">
    <source>
        <dbReference type="SAM" id="MobiDB-lite"/>
    </source>
</evidence>
<evidence type="ECO:0000313" key="2">
    <source>
        <dbReference type="EMBL" id="KNE60713.1"/>
    </source>
</evidence>
<dbReference type="Proteomes" id="UP000054350">
    <property type="component" value="Unassembled WGS sequence"/>
</dbReference>
<feature type="region of interest" description="Disordered" evidence="1">
    <location>
        <begin position="80"/>
        <end position="100"/>
    </location>
</feature>
<sequence length="706" mass="71386">MSTPSLSTIASPTSSSTRSPTASPTPASFRDTVKPALLKGTSLADVLGDLHAANPVVYALCRPSAAAVAATATSRKMLNDGTANLEPGNPVKSNTTTSAPSATVSPACLPRFDADLMACQASECSGAAADLQAAIMVFRTTSTAAQAASVLVAAEQLHVCARTQCTDQYLAAHSLSCVDLDSPALRSANISLTTLPPIVGNGVLLGGAPPDADASLAADFTKYQARLASGVAPPNDAARRVGVCLLTAPAGTACEPARMAADDSGELSPAAVPAGIPADFASLEFGGTAVAKVARFPMSFELAAPQNYYLPAGTCRNGRVVTAGVARVPGAPCATTGDCLFGTCVDGSCALRPPKSVVSADALAQSFGTLRGRASDGSLDSTLSQVILIPTIVMAAALIALIAKRRWELHKAAKAAGDPAHATDPVRRAWWRPHDRRKYGKGVKRFGTLGGFAVAPRRDACAVPVEDGNADEDDEDDEDWVWEDEIVVPTGNSTEDVAAAAAGMLEPLDADEEGLPEYARVLFTRRLSVATMGHVDLRAVRDAPDAAGVAENVPESDATLVPPVAAPSVPPLALGPPTLTPPAPAATVAPAAAIMATAAATPRPEYDAHEDHAQVAVGLPPGSTGGEQHLAAFPAIPGSGLYLGPHGSVLSLALARSGANSGVSSAAASLRGVTPRSGSLEMAPLVSASRRSSASSVGRGGGGGRG</sequence>